<dbReference type="Proteomes" id="UP000054270">
    <property type="component" value="Unassembled WGS sequence"/>
</dbReference>
<keyword evidence="4" id="KW-1185">Reference proteome</keyword>
<feature type="region of interest" description="Disordered" evidence="2">
    <location>
        <begin position="467"/>
        <end position="648"/>
    </location>
</feature>
<dbReference type="InterPro" id="IPR046521">
    <property type="entry name" value="DUF6698"/>
</dbReference>
<dbReference type="Pfam" id="PF20414">
    <property type="entry name" value="DUF6698"/>
    <property type="match status" value="1"/>
</dbReference>
<dbReference type="EMBL" id="KN817562">
    <property type="protein sequence ID" value="KJA20964.1"/>
    <property type="molecule type" value="Genomic_DNA"/>
</dbReference>
<evidence type="ECO:0000256" key="2">
    <source>
        <dbReference type="SAM" id="MobiDB-lite"/>
    </source>
</evidence>
<feature type="region of interest" description="Disordered" evidence="2">
    <location>
        <begin position="1"/>
        <end position="77"/>
    </location>
</feature>
<organism evidence="3 4">
    <name type="scientific">Hypholoma sublateritium (strain FD-334 SS-4)</name>
    <dbReference type="NCBI Taxonomy" id="945553"/>
    <lineage>
        <taxon>Eukaryota</taxon>
        <taxon>Fungi</taxon>
        <taxon>Dikarya</taxon>
        <taxon>Basidiomycota</taxon>
        <taxon>Agaricomycotina</taxon>
        <taxon>Agaricomycetes</taxon>
        <taxon>Agaricomycetidae</taxon>
        <taxon>Agaricales</taxon>
        <taxon>Agaricineae</taxon>
        <taxon>Strophariaceae</taxon>
        <taxon>Hypholoma</taxon>
    </lineage>
</organism>
<feature type="coiled-coil region" evidence="1">
    <location>
        <begin position="89"/>
        <end position="116"/>
    </location>
</feature>
<dbReference type="AlphaFoldDB" id="A0A0D2NQC2"/>
<protein>
    <submittedName>
        <fullName evidence="3">Uncharacterized protein</fullName>
    </submittedName>
</protein>
<gene>
    <name evidence="3" type="ORF">HYPSUDRAFT_203356</name>
</gene>
<proteinExistence type="predicted"/>
<evidence type="ECO:0000256" key="1">
    <source>
        <dbReference type="SAM" id="Coils"/>
    </source>
</evidence>
<keyword evidence="1" id="KW-0175">Coiled coil</keyword>
<feature type="compositionally biased region" description="Polar residues" evidence="2">
    <location>
        <begin position="551"/>
        <end position="565"/>
    </location>
</feature>
<dbReference type="OrthoDB" id="3231188at2759"/>
<reference evidence="4" key="1">
    <citation type="submission" date="2014-04" db="EMBL/GenBank/DDBJ databases">
        <title>Evolutionary Origins and Diversification of the Mycorrhizal Mutualists.</title>
        <authorList>
            <consortium name="DOE Joint Genome Institute"/>
            <consortium name="Mycorrhizal Genomics Consortium"/>
            <person name="Kohler A."/>
            <person name="Kuo A."/>
            <person name="Nagy L.G."/>
            <person name="Floudas D."/>
            <person name="Copeland A."/>
            <person name="Barry K.W."/>
            <person name="Cichocki N."/>
            <person name="Veneault-Fourrey C."/>
            <person name="LaButti K."/>
            <person name="Lindquist E.A."/>
            <person name="Lipzen A."/>
            <person name="Lundell T."/>
            <person name="Morin E."/>
            <person name="Murat C."/>
            <person name="Riley R."/>
            <person name="Ohm R."/>
            <person name="Sun H."/>
            <person name="Tunlid A."/>
            <person name="Henrissat B."/>
            <person name="Grigoriev I.V."/>
            <person name="Hibbett D.S."/>
            <person name="Martin F."/>
        </authorList>
    </citation>
    <scope>NUCLEOTIDE SEQUENCE [LARGE SCALE GENOMIC DNA]</scope>
    <source>
        <strain evidence="4">FD-334 SS-4</strain>
    </source>
</reference>
<feature type="compositionally biased region" description="Low complexity" evidence="2">
    <location>
        <begin position="515"/>
        <end position="537"/>
    </location>
</feature>
<accession>A0A0D2NQC2</accession>
<evidence type="ECO:0000313" key="3">
    <source>
        <dbReference type="EMBL" id="KJA20964.1"/>
    </source>
</evidence>
<feature type="compositionally biased region" description="Polar residues" evidence="2">
    <location>
        <begin position="639"/>
        <end position="648"/>
    </location>
</feature>
<name>A0A0D2NQC2_HYPSF</name>
<dbReference type="STRING" id="945553.A0A0D2NQC2"/>
<sequence length="648" mass="71022">MSRRRLPPSQSKANASPSPSLGSASTNATPSLSTLSRPVSTHSQYPGPGRNVPDDRDPESDSPSGTESTAPFQVPRSLINSPEKIYQMYLASERKVSQMEAELVKLRTQLAESEIRFVAASSKVRSGAMKQAVNQIAEQDPSILDTKTVMKLIQKLGSHFQVFFCPFVKPRHFSTPRPDFEAYELGRYATGNNINLGITADLYECIPDKFHNLLLSPSSELFSEKYTIAFRKAVMVSRLNSLKSLRESAAAIFDLPADCFSSESTALRDRMPEIQQLMGCFYDDDGNLTYMRIAPVICRDGDTVDPSKYFLSPYLFKIARIVLFGKSAISNTSRAVSRSVSQFLRTDIAAETTFGLIAWVCMMARYLLSTDAQFENNGIGAQTKIPYGEDFAFYKCHMIEYYHGTDTTALIQSLLETWDREVFSNHNKQKGHAGDEDAEVIDMDADPDGSEIAASLARLRLQSATRANTPIHTDYPPSVSSRPIPQPITHEDITDRDDSEDIYGDKVPPSPDSPIPGLANLPIAAPAALNPPAASNPDPVLIPRPEEPQHSSDGATSAANPTTETFPAGPKPRHATQKPAPIPKATRNSKGAKVKPVDDDEPSDKIDIIHISQPSTSRSQPDSSTSNAPATRPKRRTANYKQPTTGNV</sequence>
<feature type="compositionally biased region" description="Polar residues" evidence="2">
    <location>
        <begin position="8"/>
        <end position="44"/>
    </location>
</feature>
<feature type="compositionally biased region" description="Low complexity" evidence="2">
    <location>
        <begin position="612"/>
        <end position="626"/>
    </location>
</feature>
<evidence type="ECO:0000313" key="4">
    <source>
        <dbReference type="Proteomes" id="UP000054270"/>
    </source>
</evidence>
<dbReference type="OMA" id="HESRIDY"/>